<keyword evidence="2 5" id="KW-0378">Hydrolase</keyword>
<dbReference type="PANTHER" id="PTHR24031">
    <property type="entry name" value="RNA HELICASE"/>
    <property type="match status" value="1"/>
</dbReference>
<feature type="compositionally biased region" description="Pro residues" evidence="6">
    <location>
        <begin position="415"/>
        <end position="430"/>
    </location>
</feature>
<dbReference type="GO" id="GO:0003724">
    <property type="term" value="F:RNA helicase activity"/>
    <property type="evidence" value="ECO:0007669"/>
    <property type="project" value="UniProtKB-EC"/>
</dbReference>
<comment type="catalytic activity">
    <reaction evidence="5">
        <text>ATP + H2O = ADP + phosphate + H(+)</text>
        <dbReference type="Rhea" id="RHEA:13065"/>
        <dbReference type="ChEBI" id="CHEBI:15377"/>
        <dbReference type="ChEBI" id="CHEBI:15378"/>
        <dbReference type="ChEBI" id="CHEBI:30616"/>
        <dbReference type="ChEBI" id="CHEBI:43474"/>
        <dbReference type="ChEBI" id="CHEBI:456216"/>
        <dbReference type="EC" id="3.6.4.13"/>
    </reaction>
</comment>
<evidence type="ECO:0000256" key="3">
    <source>
        <dbReference type="ARBA" id="ARBA00022840"/>
    </source>
</evidence>
<dbReference type="PROSITE" id="PS51194">
    <property type="entry name" value="HELICASE_CTER"/>
    <property type="match status" value="1"/>
</dbReference>
<dbReference type="InterPro" id="IPR044432">
    <property type="entry name" value="Set10/Efm1_SET"/>
</dbReference>
<gene>
    <name evidence="9" type="ORF">HMN09_01274400</name>
</gene>
<dbReference type="GO" id="GO:0016279">
    <property type="term" value="F:protein-lysine N-methyltransferase activity"/>
    <property type="evidence" value="ECO:0007669"/>
    <property type="project" value="InterPro"/>
</dbReference>
<protein>
    <recommendedName>
        <fullName evidence="5">ATP-dependent RNA helicase</fullName>
        <ecNumber evidence="5">3.6.4.13</ecNumber>
    </recommendedName>
</protein>
<feature type="domain" description="Helicase C-terminal" evidence="8">
    <location>
        <begin position="684"/>
        <end position="843"/>
    </location>
</feature>
<dbReference type="SMART" id="SM00490">
    <property type="entry name" value="HELICc"/>
    <property type="match status" value="1"/>
</dbReference>
<dbReference type="InterPro" id="IPR027417">
    <property type="entry name" value="P-loop_NTPase"/>
</dbReference>
<name>A0A8H6VUV6_MYCCL</name>
<accession>A0A8H6VUV6</accession>
<keyword evidence="3 5" id="KW-0067">ATP-binding</keyword>
<reference evidence="9" key="1">
    <citation type="submission" date="2020-05" db="EMBL/GenBank/DDBJ databases">
        <title>Mycena genomes resolve the evolution of fungal bioluminescence.</title>
        <authorList>
            <person name="Tsai I.J."/>
        </authorList>
    </citation>
    <scope>NUCLEOTIDE SEQUENCE</scope>
    <source>
        <strain evidence="9">110903Hualien_Pintung</strain>
    </source>
</reference>
<evidence type="ECO:0000259" key="7">
    <source>
        <dbReference type="PROSITE" id="PS51192"/>
    </source>
</evidence>
<keyword evidence="1 5" id="KW-0547">Nucleotide-binding</keyword>
<evidence type="ECO:0000313" key="10">
    <source>
        <dbReference type="Proteomes" id="UP000613580"/>
    </source>
</evidence>
<comment type="caution">
    <text evidence="9">The sequence shown here is derived from an EMBL/GenBank/DDBJ whole genome shotgun (WGS) entry which is preliminary data.</text>
</comment>
<evidence type="ECO:0000256" key="5">
    <source>
        <dbReference type="RuleBase" id="RU365068"/>
    </source>
</evidence>
<dbReference type="EC" id="3.6.4.13" evidence="5"/>
<feature type="region of interest" description="Disordered" evidence="6">
    <location>
        <begin position="397"/>
        <end position="444"/>
    </location>
</feature>
<proteinExistence type="inferred from homology"/>
<dbReference type="SUPFAM" id="SSF52540">
    <property type="entry name" value="P-loop containing nucleoside triphosphate hydrolases"/>
    <property type="match status" value="1"/>
</dbReference>
<dbReference type="EMBL" id="JACAZE010000025">
    <property type="protein sequence ID" value="KAF7290958.1"/>
    <property type="molecule type" value="Genomic_DNA"/>
</dbReference>
<dbReference type="Pfam" id="PF00270">
    <property type="entry name" value="DEAD"/>
    <property type="match status" value="1"/>
</dbReference>
<comment type="function">
    <text evidence="5">RNA helicase.</text>
</comment>
<dbReference type="AlphaFoldDB" id="A0A8H6VUV6"/>
<sequence length="949" mass="103632">MSELRTWLTENGGFFHPDARFDQVASGSSIFASRDIPADATIVSCPFDLVITRDRSLDALSGILGAESRLSMQTWSARQLIATYISFHNIVGEEEGLVHHAYINLLPASNQLRTPLHFTPAELELVKGSNLYGATIDRERDWRREWEQCRGLVRGVNVQWAEEYTWERFLTAATHLSSRAFPSTLLSKTPSLVATGESEPILLPGIDALNHARGQPVSWVSNYTAGGTEGIPGPGSSISLVLHNATPSGDELFNNYGPKPNAELVLGYGFSLADNPDDTIVLKIGGMEGHKWEVGRHARGAEGVWDSVLASITEGEPTYEDYLDASSMLSEMVQSLLERLPMTRLEPVEGVRGDVALMVQHYLEGRPEGCIRGNNAVAGASRSMATAAATAAKPRMAPPHINSMTAQAPAAPAQTQPPPPQTQAPAPMPAPATSNEPARSEAHFSAKRFADAPISDASKQGIKHEFLSDVQAATLNYALTGLDLLVQAKTGTGKTLAFLLPSVERLTKIKDLRDRKISMLILSPTRELALQIEEEAQSLVAQHGLTINHAIGGTNMNAFSKRLMEQPPRILVATPGRLVDHLENTPNFLHLFNDLRVIVYDEADRLLDQGFKRELDKILKFMPDRTKVRRQALLFSATVSEEIKGVAKSSMAPNYKFISTLKEDEVNVHEHVPQHSLIVPFAQHLSATLAFLLQDKTRNSGATKAMIFLPTARAVSFFYETLSKLPRGTLPPLYEIHSRKSQPARIKAADAFKDAKQGVLISSDVTARGMDFPGVTLVIQTGLPANAEQYVHRLGRTARAGAGGRGILILSEPEAFFLRQKDVKEFNITPIPQSVPATGTADTYYLDAVQLAAAESTVRSLVAQVSEEVKAQTYRAFLGFYNAYCKGLKWSKEELVQSGNAYAVEALGWTRDAPPDIEKKTVGKMGLKGVRGLNIVSPPPKPKVEDLES</sequence>
<dbReference type="Proteomes" id="UP000613580">
    <property type="component" value="Unassembled WGS sequence"/>
</dbReference>
<dbReference type="GO" id="GO:0016787">
    <property type="term" value="F:hydrolase activity"/>
    <property type="evidence" value="ECO:0007669"/>
    <property type="project" value="UniProtKB-KW"/>
</dbReference>
<dbReference type="SUPFAM" id="SSF82199">
    <property type="entry name" value="SET domain"/>
    <property type="match status" value="1"/>
</dbReference>
<dbReference type="GO" id="GO:0003723">
    <property type="term" value="F:RNA binding"/>
    <property type="evidence" value="ECO:0007669"/>
    <property type="project" value="UniProtKB-UniRule"/>
</dbReference>
<feature type="compositionally biased region" description="Low complexity" evidence="6">
    <location>
        <begin position="404"/>
        <end position="414"/>
    </location>
</feature>
<evidence type="ECO:0000256" key="2">
    <source>
        <dbReference type="ARBA" id="ARBA00022801"/>
    </source>
</evidence>
<evidence type="ECO:0000259" key="8">
    <source>
        <dbReference type="PROSITE" id="PS51194"/>
    </source>
</evidence>
<feature type="domain" description="Helicase ATP-binding" evidence="7">
    <location>
        <begin position="475"/>
        <end position="657"/>
    </location>
</feature>
<dbReference type="InterPro" id="IPR046341">
    <property type="entry name" value="SET_dom_sf"/>
</dbReference>
<keyword evidence="5" id="KW-0347">Helicase</keyword>
<evidence type="ECO:0000256" key="6">
    <source>
        <dbReference type="SAM" id="MobiDB-lite"/>
    </source>
</evidence>
<keyword evidence="10" id="KW-1185">Reference proteome</keyword>
<organism evidence="9 10">
    <name type="scientific">Mycena chlorophos</name>
    <name type="common">Agaric fungus</name>
    <name type="synonym">Agaricus chlorophos</name>
    <dbReference type="NCBI Taxonomy" id="658473"/>
    <lineage>
        <taxon>Eukaryota</taxon>
        <taxon>Fungi</taxon>
        <taxon>Dikarya</taxon>
        <taxon>Basidiomycota</taxon>
        <taxon>Agaricomycotina</taxon>
        <taxon>Agaricomycetes</taxon>
        <taxon>Agaricomycetidae</taxon>
        <taxon>Agaricales</taxon>
        <taxon>Marasmiineae</taxon>
        <taxon>Mycenaceae</taxon>
        <taxon>Mycena</taxon>
    </lineage>
</organism>
<dbReference type="PROSITE" id="PS51192">
    <property type="entry name" value="HELICASE_ATP_BIND_1"/>
    <property type="match status" value="1"/>
</dbReference>
<dbReference type="InterPro" id="IPR001650">
    <property type="entry name" value="Helicase_C-like"/>
</dbReference>
<dbReference type="SMART" id="SM00487">
    <property type="entry name" value="DEXDc"/>
    <property type="match status" value="1"/>
</dbReference>
<comment type="similarity">
    <text evidence="5">Belongs to the DEAD box helicase family.</text>
</comment>
<evidence type="ECO:0000256" key="4">
    <source>
        <dbReference type="ARBA" id="ARBA00022884"/>
    </source>
</evidence>
<dbReference type="GO" id="GO:0005524">
    <property type="term" value="F:ATP binding"/>
    <property type="evidence" value="ECO:0007669"/>
    <property type="project" value="UniProtKB-UniRule"/>
</dbReference>
<evidence type="ECO:0000256" key="1">
    <source>
        <dbReference type="ARBA" id="ARBA00022741"/>
    </source>
</evidence>
<dbReference type="Gene3D" id="3.40.50.300">
    <property type="entry name" value="P-loop containing nucleotide triphosphate hydrolases"/>
    <property type="match status" value="2"/>
</dbReference>
<dbReference type="CDD" id="cd18787">
    <property type="entry name" value="SF2_C_DEAD"/>
    <property type="match status" value="1"/>
</dbReference>
<dbReference type="Gene3D" id="3.90.1410.10">
    <property type="entry name" value="set domain protein methyltransferase, domain 1"/>
    <property type="match status" value="1"/>
</dbReference>
<dbReference type="Pfam" id="PF00271">
    <property type="entry name" value="Helicase_C"/>
    <property type="match status" value="1"/>
</dbReference>
<dbReference type="CDD" id="cd19180">
    <property type="entry name" value="SET_SpSET10-like"/>
    <property type="match status" value="1"/>
</dbReference>
<dbReference type="InterPro" id="IPR014001">
    <property type="entry name" value="Helicase_ATP-bd"/>
</dbReference>
<dbReference type="InterPro" id="IPR011545">
    <property type="entry name" value="DEAD/DEAH_box_helicase_dom"/>
</dbReference>
<comment type="domain">
    <text evidence="5">The Q motif is unique to and characteristic of the DEAD box family of RNA helicases and controls ATP binding and hydrolysis.</text>
</comment>
<keyword evidence="4 5" id="KW-0694">RNA-binding</keyword>
<evidence type="ECO:0000313" key="9">
    <source>
        <dbReference type="EMBL" id="KAF7290958.1"/>
    </source>
</evidence>
<dbReference type="OrthoDB" id="193716at2759"/>